<comment type="caution">
    <text evidence="3">The sequence shown here is derived from an EMBL/GenBank/DDBJ whole genome shotgun (WGS) entry which is preliminary data.</text>
</comment>
<feature type="region of interest" description="Disordered" evidence="2">
    <location>
        <begin position="189"/>
        <end position="217"/>
    </location>
</feature>
<feature type="region of interest" description="Disordered" evidence="2">
    <location>
        <begin position="1"/>
        <end position="28"/>
    </location>
</feature>
<feature type="compositionally biased region" description="Polar residues" evidence="2">
    <location>
        <begin position="190"/>
        <end position="201"/>
    </location>
</feature>
<evidence type="ECO:0000313" key="4">
    <source>
        <dbReference type="Proteomes" id="UP000290572"/>
    </source>
</evidence>
<dbReference type="STRING" id="84645.A0A498M3G3"/>
<dbReference type="AlphaFoldDB" id="A0A498M3G3"/>
<protein>
    <submittedName>
        <fullName evidence="3">Syntaxin-8-like isoform X1</fullName>
    </submittedName>
</protein>
<evidence type="ECO:0000256" key="1">
    <source>
        <dbReference type="SAM" id="Coils"/>
    </source>
</evidence>
<reference evidence="3 4" key="1">
    <citation type="submission" date="2018-03" db="EMBL/GenBank/DDBJ databases">
        <title>Draft genome sequence of Rohu Carp (Labeo rohita).</title>
        <authorList>
            <person name="Das P."/>
            <person name="Kushwaha B."/>
            <person name="Joshi C.G."/>
            <person name="Kumar D."/>
            <person name="Nagpure N.S."/>
            <person name="Sahoo L."/>
            <person name="Das S.P."/>
            <person name="Bit A."/>
            <person name="Patnaik S."/>
            <person name="Meher P.K."/>
            <person name="Jayasankar P."/>
            <person name="Koringa P.G."/>
            <person name="Patel N.V."/>
            <person name="Hinsu A.T."/>
            <person name="Kumar R."/>
            <person name="Pandey M."/>
            <person name="Agarwal S."/>
            <person name="Srivastava S."/>
            <person name="Singh M."/>
            <person name="Iquebal M.A."/>
            <person name="Jaiswal S."/>
            <person name="Angadi U.B."/>
            <person name="Kumar N."/>
            <person name="Raza M."/>
            <person name="Shah T.M."/>
            <person name="Rai A."/>
            <person name="Jena J.K."/>
        </authorList>
    </citation>
    <scope>NUCLEOTIDE SEQUENCE [LARGE SCALE GENOMIC DNA]</scope>
    <source>
        <strain evidence="3">DASCIFA01</strain>
        <tissue evidence="3">Testis</tissue>
    </source>
</reference>
<accession>A0A498M3G3</accession>
<name>A0A498M3G3_LABRO</name>
<keyword evidence="4" id="KW-1185">Reference proteome</keyword>
<organism evidence="3 4">
    <name type="scientific">Labeo rohita</name>
    <name type="common">Indian major carp</name>
    <name type="synonym">Cyprinus rohita</name>
    <dbReference type="NCBI Taxonomy" id="84645"/>
    <lineage>
        <taxon>Eukaryota</taxon>
        <taxon>Metazoa</taxon>
        <taxon>Chordata</taxon>
        <taxon>Craniata</taxon>
        <taxon>Vertebrata</taxon>
        <taxon>Euteleostomi</taxon>
        <taxon>Actinopterygii</taxon>
        <taxon>Neopterygii</taxon>
        <taxon>Teleostei</taxon>
        <taxon>Ostariophysi</taxon>
        <taxon>Cypriniformes</taxon>
        <taxon>Cyprinidae</taxon>
        <taxon>Labeoninae</taxon>
        <taxon>Labeonini</taxon>
        <taxon>Labeo</taxon>
    </lineage>
</organism>
<evidence type="ECO:0000256" key="2">
    <source>
        <dbReference type="SAM" id="MobiDB-lite"/>
    </source>
</evidence>
<gene>
    <name evidence="3" type="ORF">ROHU_028057</name>
</gene>
<feature type="compositionally biased region" description="Low complexity" evidence="2">
    <location>
        <begin position="16"/>
        <end position="28"/>
    </location>
</feature>
<dbReference type="Proteomes" id="UP000290572">
    <property type="component" value="Unassembled WGS sequence"/>
</dbReference>
<feature type="coiled-coil region" evidence="1">
    <location>
        <begin position="34"/>
        <end position="90"/>
    </location>
</feature>
<evidence type="ECO:0000313" key="3">
    <source>
        <dbReference type="EMBL" id="RXN15398.1"/>
    </source>
</evidence>
<keyword evidence="1" id="KW-0175">Coiled coil</keyword>
<proteinExistence type="predicted"/>
<dbReference type="EMBL" id="QBIY01012854">
    <property type="protein sequence ID" value="RXN15398.1"/>
    <property type="molecule type" value="Genomic_DNA"/>
</dbReference>
<sequence>MSKPSSKAGSRKRASKASCSSHHSHGSSAIITAAAMARAEAEATKAEIAFAKRESELKIRQAQLEASLEALRLEKKAAAIQAKAEALETAAELESTGKSNLTELPIEDATERTQAYISKQMDSVVDAEMPVLDGPFYDNGDKKVSVKQQPQSTQSYLPQEEIIDDLAHLVDKTDSRIKNETHRVKLLDTKSASCEDSTDSSLFADPRAGGQSCRVLH</sequence>